<evidence type="ECO:0000256" key="7">
    <source>
        <dbReference type="ARBA" id="ARBA00023136"/>
    </source>
</evidence>
<name>A0AAE3ZX45_9ACTN</name>
<keyword evidence="3" id="KW-0050">Antiport</keyword>
<keyword evidence="5 8" id="KW-1133">Transmembrane helix</keyword>
<sequence>MISVSFLAEISWPGWLFAVLAIFVARPLALWLSFIRCGLGMREQAAAMWFGPKGFASVVYGLLVLESGITAANEIFHLVALTIVLSILLHSSTDVVVARTFDQRKEAPAWHGVLRRVVRPGTGGDTTPDGDSGTRL</sequence>
<evidence type="ECO:0000256" key="5">
    <source>
        <dbReference type="ARBA" id="ARBA00022989"/>
    </source>
</evidence>
<comment type="subcellular location">
    <subcellularLocation>
        <location evidence="1">Cell membrane</location>
        <topology evidence="1">Multi-pass membrane protein</topology>
    </subcellularLocation>
</comment>
<dbReference type="Pfam" id="PF00999">
    <property type="entry name" value="Na_H_Exchanger"/>
    <property type="match status" value="1"/>
</dbReference>
<comment type="caution">
    <text evidence="10">The sequence shown here is derived from an EMBL/GenBank/DDBJ whole genome shotgun (WGS) entry which is preliminary data.</text>
</comment>
<dbReference type="GO" id="GO:0005886">
    <property type="term" value="C:plasma membrane"/>
    <property type="evidence" value="ECO:0007669"/>
    <property type="project" value="UniProtKB-SubCell"/>
</dbReference>
<organism evidence="10 11">
    <name type="scientific">Catenuloplanes niger</name>
    <dbReference type="NCBI Taxonomy" id="587534"/>
    <lineage>
        <taxon>Bacteria</taxon>
        <taxon>Bacillati</taxon>
        <taxon>Actinomycetota</taxon>
        <taxon>Actinomycetes</taxon>
        <taxon>Micromonosporales</taxon>
        <taxon>Micromonosporaceae</taxon>
        <taxon>Catenuloplanes</taxon>
    </lineage>
</organism>
<keyword evidence="2" id="KW-0813">Transport</keyword>
<evidence type="ECO:0000256" key="3">
    <source>
        <dbReference type="ARBA" id="ARBA00022449"/>
    </source>
</evidence>
<keyword evidence="6" id="KW-0406">Ion transport</keyword>
<evidence type="ECO:0000256" key="2">
    <source>
        <dbReference type="ARBA" id="ARBA00022448"/>
    </source>
</evidence>
<feature type="transmembrane region" description="Helical" evidence="8">
    <location>
        <begin position="12"/>
        <end position="34"/>
    </location>
</feature>
<evidence type="ECO:0000256" key="1">
    <source>
        <dbReference type="ARBA" id="ARBA00004651"/>
    </source>
</evidence>
<dbReference type="InterPro" id="IPR006153">
    <property type="entry name" value="Cation/H_exchanger_TM"/>
</dbReference>
<feature type="transmembrane region" description="Helical" evidence="8">
    <location>
        <begin position="75"/>
        <end position="97"/>
    </location>
</feature>
<dbReference type="EMBL" id="JAVDYC010000001">
    <property type="protein sequence ID" value="MDR7327517.1"/>
    <property type="molecule type" value="Genomic_DNA"/>
</dbReference>
<keyword evidence="11" id="KW-1185">Reference proteome</keyword>
<feature type="transmembrane region" description="Helical" evidence="8">
    <location>
        <begin position="46"/>
        <end position="63"/>
    </location>
</feature>
<evidence type="ECO:0000259" key="9">
    <source>
        <dbReference type="Pfam" id="PF00999"/>
    </source>
</evidence>
<keyword evidence="7 8" id="KW-0472">Membrane</keyword>
<keyword evidence="4 8" id="KW-0812">Transmembrane</keyword>
<dbReference type="GO" id="GO:0015297">
    <property type="term" value="F:antiporter activity"/>
    <property type="evidence" value="ECO:0007669"/>
    <property type="project" value="UniProtKB-KW"/>
</dbReference>
<evidence type="ECO:0000256" key="6">
    <source>
        <dbReference type="ARBA" id="ARBA00023065"/>
    </source>
</evidence>
<reference evidence="10 11" key="1">
    <citation type="submission" date="2023-07" db="EMBL/GenBank/DDBJ databases">
        <title>Sequencing the genomes of 1000 actinobacteria strains.</title>
        <authorList>
            <person name="Klenk H.-P."/>
        </authorList>
    </citation>
    <scope>NUCLEOTIDE SEQUENCE [LARGE SCALE GENOMIC DNA]</scope>
    <source>
        <strain evidence="10 11">DSM 44711</strain>
    </source>
</reference>
<evidence type="ECO:0000313" key="10">
    <source>
        <dbReference type="EMBL" id="MDR7327517.1"/>
    </source>
</evidence>
<evidence type="ECO:0000256" key="8">
    <source>
        <dbReference type="SAM" id="Phobius"/>
    </source>
</evidence>
<evidence type="ECO:0000256" key="4">
    <source>
        <dbReference type="ARBA" id="ARBA00022692"/>
    </source>
</evidence>
<protein>
    <submittedName>
        <fullName evidence="10">NhaP-type Na+/H+ or K+/H+ antiporter</fullName>
    </submittedName>
</protein>
<gene>
    <name evidence="10" type="ORF">J2S44_007767</name>
</gene>
<dbReference type="PANTHER" id="PTHR32507">
    <property type="entry name" value="NA(+)/H(+) ANTIPORTER 1"/>
    <property type="match status" value="1"/>
</dbReference>
<evidence type="ECO:0000313" key="11">
    <source>
        <dbReference type="Proteomes" id="UP001183629"/>
    </source>
</evidence>
<accession>A0AAE3ZX45</accession>
<proteinExistence type="predicted"/>
<dbReference type="Proteomes" id="UP001183629">
    <property type="component" value="Unassembled WGS sequence"/>
</dbReference>
<dbReference type="AlphaFoldDB" id="A0AAE3ZX45"/>
<feature type="domain" description="Cation/H+ exchanger transmembrane" evidence="9">
    <location>
        <begin position="4"/>
        <end position="93"/>
    </location>
</feature>
<dbReference type="GO" id="GO:1902600">
    <property type="term" value="P:proton transmembrane transport"/>
    <property type="evidence" value="ECO:0007669"/>
    <property type="project" value="InterPro"/>
</dbReference>